<organism evidence="1 2">
    <name type="scientific">Algoriphagus jejuensis</name>
    <dbReference type="NCBI Taxonomy" id="419934"/>
    <lineage>
        <taxon>Bacteria</taxon>
        <taxon>Pseudomonadati</taxon>
        <taxon>Bacteroidota</taxon>
        <taxon>Cytophagia</taxon>
        <taxon>Cytophagales</taxon>
        <taxon>Cyclobacteriaceae</taxon>
        <taxon>Algoriphagus</taxon>
    </lineage>
</organism>
<name>A0ABN1N2S0_9BACT</name>
<accession>A0ABN1N2S0</accession>
<reference evidence="1 2" key="1">
    <citation type="journal article" date="2019" name="Int. J. Syst. Evol. Microbiol.">
        <title>The Global Catalogue of Microorganisms (GCM) 10K type strain sequencing project: providing services to taxonomists for standard genome sequencing and annotation.</title>
        <authorList>
            <consortium name="The Broad Institute Genomics Platform"/>
            <consortium name="The Broad Institute Genome Sequencing Center for Infectious Disease"/>
            <person name="Wu L."/>
            <person name="Ma J."/>
        </authorList>
    </citation>
    <scope>NUCLEOTIDE SEQUENCE [LARGE SCALE GENOMIC DNA]</scope>
    <source>
        <strain evidence="1 2">JCM 16112</strain>
    </source>
</reference>
<keyword evidence="2" id="KW-1185">Reference proteome</keyword>
<dbReference type="RefSeq" id="WP_343853199.1">
    <property type="nucleotide sequence ID" value="NZ_BAAAFI010000040.1"/>
</dbReference>
<protein>
    <recommendedName>
        <fullName evidence="3">Phage-Barnase-EndoU-ColicinE5/D-RelE like nuclease 2 domain-containing protein</fullName>
    </recommendedName>
</protein>
<evidence type="ECO:0008006" key="3">
    <source>
        <dbReference type="Google" id="ProtNLM"/>
    </source>
</evidence>
<evidence type="ECO:0000313" key="1">
    <source>
        <dbReference type="EMBL" id="GAA0880131.1"/>
    </source>
</evidence>
<gene>
    <name evidence="1" type="ORF">GCM10009119_31010</name>
</gene>
<evidence type="ECO:0000313" key="2">
    <source>
        <dbReference type="Proteomes" id="UP001500469"/>
    </source>
</evidence>
<dbReference type="EMBL" id="BAAAFI010000040">
    <property type="protein sequence ID" value="GAA0880131.1"/>
    <property type="molecule type" value="Genomic_DNA"/>
</dbReference>
<dbReference type="Proteomes" id="UP001500469">
    <property type="component" value="Unassembled WGS sequence"/>
</dbReference>
<comment type="caution">
    <text evidence="1">The sequence shown here is derived from an EMBL/GenBank/DDBJ whole genome shotgun (WGS) entry which is preliminary data.</text>
</comment>
<sequence>MQTVLSIDQVPIRVPDERWEHVALGHPEMLNYKKEVLETLQLPDFVFEGNSKEKIAVRDYLSNFGKLIVVVYRESTRDEGFLITSFLISKLDRLKNKKLLWRR</sequence>
<proteinExistence type="predicted"/>